<feature type="domain" description="Peptidase C51" evidence="3">
    <location>
        <begin position="28"/>
        <end position="149"/>
    </location>
</feature>
<dbReference type="AlphaFoldDB" id="A0A031K373"/>
<dbReference type="InterPro" id="IPR038765">
    <property type="entry name" value="Papain-like_cys_pep_sf"/>
</dbReference>
<feature type="signal peptide" evidence="2">
    <location>
        <begin position="1"/>
        <end position="24"/>
    </location>
</feature>
<dbReference type="Gene3D" id="3.90.1720.10">
    <property type="entry name" value="endopeptidase domain like (from Nostoc punctiforme)"/>
    <property type="match status" value="1"/>
</dbReference>
<sequence length="217" mass="23135">MRAFRHITVAALALASVLPATAMAATVIDADGARDGGAGSAVSVPDTPGHLECVPYARTTSGIQLYGDAWTWWGQAKGRYATGGSPRVGAVMAIKPFNNSKLGHVATVSRIVDARTVLLSHANWSVPGEIERNVTALDVSPNNDWSEVRIWYGPSRNLGNTHWPVSGFIYNAKPGTKFRDAELDRGEVRLASARDGSPAKKKGRRSDPIGDIIAGNF</sequence>
<feature type="region of interest" description="Disordered" evidence="1">
    <location>
        <begin position="191"/>
        <end position="210"/>
    </location>
</feature>
<dbReference type="PATRIC" id="fig|158500.4.peg.875"/>
<dbReference type="SUPFAM" id="SSF54001">
    <property type="entry name" value="Cysteine proteinases"/>
    <property type="match status" value="1"/>
</dbReference>
<proteinExistence type="predicted"/>
<evidence type="ECO:0000256" key="2">
    <source>
        <dbReference type="SAM" id="SignalP"/>
    </source>
</evidence>
<dbReference type="eggNOG" id="COG3942">
    <property type="taxonomic scope" value="Bacteria"/>
</dbReference>
<name>A0A031K373_9SPHN</name>
<feature type="chain" id="PRO_5001552301" evidence="2">
    <location>
        <begin position="25"/>
        <end position="217"/>
    </location>
</feature>
<accession>A0A031K373</accession>
<dbReference type="RefSeq" id="WP_036523597.1">
    <property type="nucleotide sequence ID" value="NZ_JFYZ01000002.1"/>
</dbReference>
<dbReference type="Proteomes" id="UP000024329">
    <property type="component" value="Unassembled WGS sequence"/>
</dbReference>
<evidence type="ECO:0000256" key="1">
    <source>
        <dbReference type="SAM" id="MobiDB-lite"/>
    </source>
</evidence>
<dbReference type="InterPro" id="IPR007921">
    <property type="entry name" value="CHAP_dom"/>
</dbReference>
<dbReference type="Pfam" id="PF05257">
    <property type="entry name" value="CHAP"/>
    <property type="match status" value="1"/>
</dbReference>
<comment type="caution">
    <text evidence="4">The sequence shown here is derived from an EMBL/GenBank/DDBJ whole genome shotgun (WGS) entry which is preliminary data.</text>
</comment>
<protein>
    <submittedName>
        <fullName evidence="4">Surface antigen</fullName>
    </submittedName>
</protein>
<keyword evidence="2" id="KW-0732">Signal</keyword>
<dbReference type="STRING" id="158500.BES08_08650"/>
<dbReference type="EMBL" id="JFYZ01000002">
    <property type="protein sequence ID" value="EZP83669.1"/>
    <property type="molecule type" value="Genomic_DNA"/>
</dbReference>
<evidence type="ECO:0000259" key="3">
    <source>
        <dbReference type="PROSITE" id="PS50911"/>
    </source>
</evidence>
<gene>
    <name evidence="4" type="ORF">BV97_00856</name>
</gene>
<evidence type="ECO:0000313" key="4">
    <source>
        <dbReference type="EMBL" id="EZP83669.1"/>
    </source>
</evidence>
<reference evidence="4 5" key="1">
    <citation type="submission" date="2014-03" db="EMBL/GenBank/DDBJ databases">
        <title>Whole genome sequence of Novosphingobium resinovorum KF1.</title>
        <authorList>
            <person name="Gan H.M."/>
            <person name="Gan H.Y."/>
            <person name="Chew T.H."/>
            <person name="Savka M.A."/>
        </authorList>
    </citation>
    <scope>NUCLEOTIDE SEQUENCE [LARGE SCALE GENOMIC DNA]</scope>
    <source>
        <strain evidence="4 5">KF1</strain>
    </source>
</reference>
<organism evidence="4 5">
    <name type="scientific">Novosphingobium resinovorum</name>
    <dbReference type="NCBI Taxonomy" id="158500"/>
    <lineage>
        <taxon>Bacteria</taxon>
        <taxon>Pseudomonadati</taxon>
        <taxon>Pseudomonadota</taxon>
        <taxon>Alphaproteobacteria</taxon>
        <taxon>Sphingomonadales</taxon>
        <taxon>Sphingomonadaceae</taxon>
        <taxon>Novosphingobium</taxon>
    </lineage>
</organism>
<dbReference type="PROSITE" id="PS50911">
    <property type="entry name" value="CHAP"/>
    <property type="match status" value="1"/>
</dbReference>
<evidence type="ECO:0000313" key="5">
    <source>
        <dbReference type="Proteomes" id="UP000024329"/>
    </source>
</evidence>